<protein>
    <submittedName>
        <fullName evidence="2">Uncharacterized protein</fullName>
    </submittedName>
</protein>
<evidence type="ECO:0000313" key="3">
    <source>
        <dbReference type="Proteomes" id="UP000479691"/>
    </source>
</evidence>
<feature type="transmembrane region" description="Helical" evidence="1">
    <location>
        <begin position="29"/>
        <end position="48"/>
    </location>
</feature>
<accession>A0A7C8Q2T9</accession>
<gene>
    <name evidence="2" type="ORF">TWF788_009874</name>
</gene>
<evidence type="ECO:0000313" key="2">
    <source>
        <dbReference type="EMBL" id="KAF3189887.1"/>
    </source>
</evidence>
<comment type="caution">
    <text evidence="2">The sequence shown here is derived from an EMBL/GenBank/DDBJ whole genome shotgun (WGS) entry which is preliminary data.</text>
</comment>
<feature type="transmembrane region" description="Helical" evidence="1">
    <location>
        <begin position="55"/>
        <end position="73"/>
    </location>
</feature>
<keyword evidence="1" id="KW-0812">Transmembrane</keyword>
<dbReference type="EMBL" id="JAABOE010000007">
    <property type="protein sequence ID" value="KAF3189887.1"/>
    <property type="molecule type" value="Genomic_DNA"/>
</dbReference>
<sequence length="307" mass="33652">MSAFASAIGRDELADPAGDAGNPDAAQDLYGLGIRLGLYFQVLGWIFYSLGGGKGLKLASVSITIPILVTWFLFASKQLFSPCEAFIVLVLLSSLNFPAKATLYNDSKEMVRETTGVIMLLLVELGICGALLWLFATLVKSLPTLLTENAAFFFAKVPLNGWFRFLALVYCAFDAATSLYSCFRVGHVFILYYRFKRSKSIEDILKEKEFGDQNTNNNDSASNQGKDKRHLNYFSHALHCIVLVLAVLAVELTIKWNHLVPITDFQSPGQLIPFTAGIIILADSIFVLGNRIIGTGTTKDTKSSASP</sequence>
<dbReference type="Proteomes" id="UP000479691">
    <property type="component" value="Unassembled WGS sequence"/>
</dbReference>
<keyword evidence="1" id="KW-0472">Membrane</keyword>
<keyword evidence="1" id="KW-1133">Transmembrane helix</keyword>
<feature type="transmembrane region" description="Helical" evidence="1">
    <location>
        <begin position="117"/>
        <end position="136"/>
    </location>
</feature>
<feature type="transmembrane region" description="Helical" evidence="1">
    <location>
        <begin position="167"/>
        <end position="193"/>
    </location>
</feature>
<organism evidence="2 3">
    <name type="scientific">Orbilia oligospora</name>
    <name type="common">Nematode-trapping fungus</name>
    <name type="synonym">Arthrobotrys oligospora</name>
    <dbReference type="NCBI Taxonomy" id="2813651"/>
    <lineage>
        <taxon>Eukaryota</taxon>
        <taxon>Fungi</taxon>
        <taxon>Dikarya</taxon>
        <taxon>Ascomycota</taxon>
        <taxon>Pezizomycotina</taxon>
        <taxon>Orbiliomycetes</taxon>
        <taxon>Orbiliales</taxon>
        <taxon>Orbiliaceae</taxon>
        <taxon>Orbilia</taxon>
    </lineage>
</organism>
<feature type="transmembrane region" description="Helical" evidence="1">
    <location>
        <begin position="270"/>
        <end position="289"/>
    </location>
</feature>
<reference evidence="2 3" key="1">
    <citation type="submission" date="2019-06" db="EMBL/GenBank/DDBJ databases">
        <authorList>
            <person name="Palmer J.M."/>
        </authorList>
    </citation>
    <scope>NUCLEOTIDE SEQUENCE [LARGE SCALE GENOMIC DNA]</scope>
    <source>
        <strain evidence="2 3">TWF788</strain>
    </source>
</reference>
<dbReference type="AlphaFoldDB" id="A0A7C8Q2T9"/>
<feature type="transmembrane region" description="Helical" evidence="1">
    <location>
        <begin position="231"/>
        <end position="250"/>
    </location>
</feature>
<feature type="transmembrane region" description="Helical" evidence="1">
    <location>
        <begin position="79"/>
        <end position="97"/>
    </location>
</feature>
<name>A0A7C8Q2T9_ORBOL</name>
<proteinExistence type="predicted"/>
<evidence type="ECO:0000256" key="1">
    <source>
        <dbReference type="SAM" id="Phobius"/>
    </source>
</evidence>